<evidence type="ECO:0000256" key="6">
    <source>
        <dbReference type="SAM" id="Phobius"/>
    </source>
</evidence>
<dbReference type="eggNOG" id="COG0841">
    <property type="taxonomic scope" value="Bacteria"/>
</dbReference>
<keyword evidence="5 6" id="KW-0472">Membrane</keyword>
<feature type="transmembrane region" description="Helical" evidence="6">
    <location>
        <begin position="725"/>
        <end position="745"/>
    </location>
</feature>
<proteinExistence type="predicted"/>
<feature type="transmembrane region" description="Helical" evidence="6">
    <location>
        <begin position="819"/>
        <end position="836"/>
    </location>
</feature>
<gene>
    <name evidence="8" type="ORF">C41B8_11643</name>
</gene>
<feature type="transmembrane region" description="Helical" evidence="6">
    <location>
        <begin position="273"/>
        <end position="293"/>
    </location>
</feature>
<dbReference type="InterPro" id="IPR017841">
    <property type="entry name" value="Hopanoid_biosynth_HpnN"/>
</dbReference>
<dbReference type="OrthoDB" id="7067407at2"/>
<organism evidence="8 9">
    <name type="scientific">Salinisphaera hydrothermalis (strain C41B8)</name>
    <dbReference type="NCBI Taxonomy" id="1304275"/>
    <lineage>
        <taxon>Bacteria</taxon>
        <taxon>Pseudomonadati</taxon>
        <taxon>Pseudomonadota</taxon>
        <taxon>Gammaproteobacteria</taxon>
        <taxon>Salinisphaerales</taxon>
        <taxon>Salinisphaeraceae</taxon>
        <taxon>Salinisphaera</taxon>
    </lineage>
</organism>
<feature type="transmembrane region" description="Helical" evidence="6">
    <location>
        <begin position="326"/>
        <end position="344"/>
    </location>
</feature>
<feature type="transmembrane region" description="Helical" evidence="6">
    <location>
        <begin position="410"/>
        <end position="438"/>
    </location>
</feature>
<evidence type="ECO:0000256" key="1">
    <source>
        <dbReference type="ARBA" id="ARBA00004651"/>
    </source>
</evidence>
<dbReference type="STRING" id="1304275.C41B8_11643"/>
<dbReference type="PROSITE" id="PS50156">
    <property type="entry name" value="SSD"/>
    <property type="match status" value="1"/>
</dbReference>
<feature type="transmembrane region" description="Helical" evidence="6">
    <location>
        <begin position="20"/>
        <end position="39"/>
    </location>
</feature>
<dbReference type="InterPro" id="IPR000731">
    <property type="entry name" value="SSD"/>
</dbReference>
<keyword evidence="9" id="KW-1185">Reference proteome</keyword>
<dbReference type="SUPFAM" id="SSF82866">
    <property type="entry name" value="Multidrug efflux transporter AcrB transmembrane domain"/>
    <property type="match status" value="2"/>
</dbReference>
<dbReference type="GO" id="GO:0005886">
    <property type="term" value="C:plasma membrane"/>
    <property type="evidence" value="ECO:0007669"/>
    <property type="project" value="UniProtKB-SubCell"/>
</dbReference>
<feature type="transmembrane region" description="Helical" evidence="6">
    <location>
        <begin position="379"/>
        <end position="398"/>
    </location>
</feature>
<dbReference type="PATRIC" id="fig|1304275.5.peg.2373"/>
<dbReference type="NCBIfam" id="TIGR03480">
    <property type="entry name" value="HpnN"/>
    <property type="match status" value="1"/>
</dbReference>
<evidence type="ECO:0000256" key="4">
    <source>
        <dbReference type="ARBA" id="ARBA00022989"/>
    </source>
</evidence>
<dbReference type="PANTHER" id="PTHR33406:SF13">
    <property type="entry name" value="MEMBRANE PROTEIN YDFJ"/>
    <property type="match status" value="1"/>
</dbReference>
<dbReference type="EMBL" id="APNK01000017">
    <property type="protein sequence ID" value="KEZ77101.1"/>
    <property type="molecule type" value="Genomic_DNA"/>
</dbReference>
<protein>
    <recommendedName>
        <fullName evidence="7">SSD domain-containing protein</fullName>
    </recommendedName>
</protein>
<dbReference type="PANTHER" id="PTHR33406">
    <property type="entry name" value="MEMBRANE PROTEIN MJ1562-RELATED"/>
    <property type="match status" value="1"/>
</dbReference>
<feature type="transmembrane region" description="Helical" evidence="6">
    <location>
        <begin position="752"/>
        <end position="772"/>
    </location>
</feature>
<feature type="transmembrane region" description="Helical" evidence="6">
    <location>
        <begin position="848"/>
        <end position="868"/>
    </location>
</feature>
<keyword evidence="4 6" id="KW-1133">Transmembrane helix</keyword>
<feature type="transmembrane region" description="Helical" evidence="6">
    <location>
        <begin position="300"/>
        <end position="320"/>
    </location>
</feature>
<comment type="caution">
    <text evidence="8">The sequence shown here is derived from an EMBL/GenBank/DDBJ whole genome shotgun (WGS) entry which is preliminary data.</text>
</comment>
<reference evidence="8 9" key="1">
    <citation type="submission" date="2013-03" db="EMBL/GenBank/DDBJ databases">
        <title>Salinisphaera hydrothermalis C41B8 Genome Sequencing.</title>
        <authorList>
            <person name="Li C."/>
            <person name="Lai Q."/>
            <person name="Shao Z."/>
        </authorList>
    </citation>
    <scope>NUCLEOTIDE SEQUENCE [LARGE SCALE GENOMIC DNA]</scope>
    <source>
        <strain evidence="8 9">C41B8</strain>
    </source>
</reference>
<feature type="transmembrane region" description="Helical" evidence="6">
    <location>
        <begin position="778"/>
        <end position="799"/>
    </location>
</feature>
<dbReference type="InterPro" id="IPR050545">
    <property type="entry name" value="Mycobact_MmpL"/>
</dbReference>
<dbReference type="InterPro" id="IPR004869">
    <property type="entry name" value="MMPL_dom"/>
</dbReference>
<sequence length="873" mass="93860">MTRMLSRALAAWIELMTRHAIWVIAVGIVITLGGAWYSMTHLSMDTDDSNLISSHVPWRKTYIAYQHAFPIYNDNLVIVVDGATPDIAGAATDKLAKALRQQPNLFPSVYEPGGGQFFAKNGFLYLSKDKLQSLSSRLTQIQPFLGRLSADPTLPTFFDMLDKAMAPDAPVDMNLAPVFSELAHTFDASREGRYNRLSWQQLIGGDQPGVSDQRFIIVQPKLNYGALLPAQKPMQAIRDAAKRLNLDAAHGVRVRQTGEVALSDEELASVTHGAAWGASLAFLAVGIILYLGLRSWALMGASLASLVAGLVGTATFAALAVGRLNLISIAFAVLYIGLGIDYAIHVCLRYREALAELGERVAGRAAGVRHALTSAISDVGLSLALCALTTAAGFFAFIPTSYSGVAELGLISGVGMFISLVVSLTFLPAAISLMKPWVPSTDTTTSRWAPFIGRRAQRLIWTLSAVAVLACVMALPFIRFDPSTLDLKNPNDEAVKTYRDLLAHSEHSPLTLVTTRPTLAQAKGLAARIAKQPHVSGAMTVANFVPGNQTAKLSIIGDLALTLAVTPPDMSKHADFGARKQAIADFAQHLTAYRKSDTGDDAAAARDLAQSLSAWRDWFAQQKPAAQKQILASLHDRVLSGLPRQIDGLADAMNASRITLKNLPESLRKRWIGTQGQFRVEVSPSGNLDHESAMRKFVASVRQAAPHITGAPVLELSAGHTVSSAFMHAFIYAAIFISLFLLVLLRSVVDTIRVLVPLALSGLILAAATVVLDIPFNFANVIALPLLLGVGVDSGIHVVHRLRQREHHRPFLGTSTARAVILSSLTTMAGFGSLAFSRHAGTASMGQLLTIGMLAVLITTLIVVPALFRILRE</sequence>
<feature type="domain" description="SSD" evidence="7">
    <location>
        <begin position="329"/>
        <end position="433"/>
    </location>
</feature>
<dbReference type="Gene3D" id="1.20.1640.10">
    <property type="entry name" value="Multidrug efflux transporter AcrB transmembrane domain"/>
    <property type="match status" value="2"/>
</dbReference>
<evidence type="ECO:0000256" key="3">
    <source>
        <dbReference type="ARBA" id="ARBA00022692"/>
    </source>
</evidence>
<evidence type="ECO:0000259" key="7">
    <source>
        <dbReference type="PROSITE" id="PS50156"/>
    </source>
</evidence>
<keyword evidence="2" id="KW-1003">Cell membrane</keyword>
<name>A0A084IK67_SALHC</name>
<keyword evidence="3 6" id="KW-0812">Transmembrane</keyword>
<accession>A0A084IK67</accession>
<dbReference type="RefSeq" id="WP_051883445.1">
    <property type="nucleotide sequence ID" value="NZ_APNK01000017.1"/>
</dbReference>
<dbReference type="AlphaFoldDB" id="A0A084IK67"/>
<evidence type="ECO:0000313" key="9">
    <source>
        <dbReference type="Proteomes" id="UP000028302"/>
    </source>
</evidence>
<feature type="transmembrane region" description="Helical" evidence="6">
    <location>
        <begin position="459"/>
        <end position="478"/>
    </location>
</feature>
<comment type="subcellular location">
    <subcellularLocation>
        <location evidence="1">Cell membrane</location>
        <topology evidence="1">Multi-pass membrane protein</topology>
    </subcellularLocation>
</comment>
<evidence type="ECO:0000313" key="8">
    <source>
        <dbReference type="EMBL" id="KEZ77101.1"/>
    </source>
</evidence>
<evidence type="ECO:0000256" key="5">
    <source>
        <dbReference type="ARBA" id="ARBA00023136"/>
    </source>
</evidence>
<dbReference type="Pfam" id="PF03176">
    <property type="entry name" value="MMPL"/>
    <property type="match status" value="2"/>
</dbReference>
<dbReference type="Proteomes" id="UP000028302">
    <property type="component" value="Unassembled WGS sequence"/>
</dbReference>
<evidence type="ECO:0000256" key="2">
    <source>
        <dbReference type="ARBA" id="ARBA00022475"/>
    </source>
</evidence>